<organism evidence="2 3">
    <name type="scientific">Pedobacter nutrimenti</name>
    <dbReference type="NCBI Taxonomy" id="1241337"/>
    <lineage>
        <taxon>Bacteria</taxon>
        <taxon>Pseudomonadati</taxon>
        <taxon>Bacteroidota</taxon>
        <taxon>Sphingobacteriia</taxon>
        <taxon>Sphingobacteriales</taxon>
        <taxon>Sphingobacteriaceae</taxon>
        <taxon>Pedobacter</taxon>
    </lineage>
</organism>
<evidence type="ECO:0000313" key="2">
    <source>
        <dbReference type="EMBL" id="PYF76131.1"/>
    </source>
</evidence>
<dbReference type="EMBL" id="QKLU01000002">
    <property type="protein sequence ID" value="PYF76131.1"/>
    <property type="molecule type" value="Genomic_DNA"/>
</dbReference>
<keyword evidence="3" id="KW-1185">Reference proteome</keyword>
<evidence type="ECO:0000313" key="3">
    <source>
        <dbReference type="Proteomes" id="UP000248198"/>
    </source>
</evidence>
<dbReference type="AlphaFoldDB" id="A0A318UJH1"/>
<accession>A0A318UJH1</accession>
<feature type="domain" description="HTH cro/C1-type" evidence="1">
    <location>
        <begin position="7"/>
        <end position="61"/>
    </location>
</feature>
<name>A0A318UJH1_9SPHI</name>
<dbReference type="CDD" id="cd00093">
    <property type="entry name" value="HTH_XRE"/>
    <property type="match status" value="1"/>
</dbReference>
<comment type="caution">
    <text evidence="2">The sequence shown here is derived from an EMBL/GenBank/DDBJ whole genome shotgun (WGS) entry which is preliminary data.</text>
</comment>
<dbReference type="InterPro" id="IPR010982">
    <property type="entry name" value="Lambda_DNA-bd_dom_sf"/>
</dbReference>
<dbReference type="InterPro" id="IPR001387">
    <property type="entry name" value="Cro/C1-type_HTH"/>
</dbReference>
<gene>
    <name evidence="2" type="ORF">B0O44_102687</name>
</gene>
<proteinExistence type="predicted"/>
<dbReference type="RefSeq" id="WP_110829093.1">
    <property type="nucleotide sequence ID" value="NZ_QKLU01000002.1"/>
</dbReference>
<reference evidence="2 3" key="1">
    <citation type="submission" date="2018-06" db="EMBL/GenBank/DDBJ databases">
        <title>Genomic Encyclopedia of Archaeal and Bacterial Type Strains, Phase II (KMG-II): from individual species to whole genera.</title>
        <authorList>
            <person name="Goeker M."/>
        </authorList>
    </citation>
    <scope>NUCLEOTIDE SEQUENCE [LARGE SCALE GENOMIC DNA]</scope>
    <source>
        <strain evidence="2 3">DSM 27372</strain>
    </source>
</reference>
<evidence type="ECO:0000259" key="1">
    <source>
        <dbReference type="PROSITE" id="PS50943"/>
    </source>
</evidence>
<dbReference type="SMART" id="SM00530">
    <property type="entry name" value="HTH_XRE"/>
    <property type="match status" value="1"/>
</dbReference>
<dbReference type="PROSITE" id="PS50943">
    <property type="entry name" value="HTH_CROC1"/>
    <property type="match status" value="1"/>
</dbReference>
<dbReference type="SUPFAM" id="SSF47413">
    <property type="entry name" value="lambda repressor-like DNA-binding domains"/>
    <property type="match status" value="1"/>
</dbReference>
<dbReference type="Proteomes" id="UP000248198">
    <property type="component" value="Unassembled WGS sequence"/>
</dbReference>
<sequence>MAIEENIKFFRIQKEYDVQYVAGKLGMTVEEYELIESGTKDITYKQLEAIAEVFVMTTVDLIQHNDASVPGIKNYFFNQNGNNGINVKSQGVDPELIAKFYDDLYHSQLKKIPVLESLLRDNNIDYNF</sequence>
<protein>
    <recommendedName>
        <fullName evidence="1">HTH cro/C1-type domain-containing protein</fullName>
    </recommendedName>
</protein>
<dbReference type="Gene3D" id="1.10.260.40">
    <property type="entry name" value="lambda repressor-like DNA-binding domains"/>
    <property type="match status" value="1"/>
</dbReference>
<dbReference type="GO" id="GO:0003677">
    <property type="term" value="F:DNA binding"/>
    <property type="evidence" value="ECO:0007669"/>
    <property type="project" value="InterPro"/>
</dbReference>
<dbReference type="OrthoDB" id="673334at2"/>